<evidence type="ECO:0000259" key="2">
    <source>
        <dbReference type="PROSITE" id="PS50112"/>
    </source>
</evidence>
<dbReference type="SMART" id="SM00086">
    <property type="entry name" value="PAC"/>
    <property type="match status" value="1"/>
</dbReference>
<evidence type="ECO:0000256" key="1">
    <source>
        <dbReference type="PROSITE-ProRule" id="PRU00244"/>
    </source>
</evidence>
<feature type="transmembrane region" description="Helical" evidence="1">
    <location>
        <begin position="38"/>
        <end position="60"/>
    </location>
</feature>
<dbReference type="CDD" id="cd00130">
    <property type="entry name" value="PAS"/>
    <property type="match status" value="1"/>
</dbReference>
<dbReference type="PROSITE" id="PS50924">
    <property type="entry name" value="MHYT"/>
    <property type="match status" value="1"/>
</dbReference>
<dbReference type="SUPFAM" id="SSF55785">
    <property type="entry name" value="PYP-like sensor domain (PAS domain)"/>
    <property type="match status" value="1"/>
</dbReference>
<feature type="transmembrane region" description="Helical" evidence="1">
    <location>
        <begin position="168"/>
        <end position="191"/>
    </location>
</feature>
<dbReference type="PANTHER" id="PTHR44757">
    <property type="entry name" value="DIGUANYLATE CYCLASE DGCP"/>
    <property type="match status" value="1"/>
</dbReference>
<feature type="domain" description="EAL" evidence="4">
    <location>
        <begin position="602"/>
        <end position="872"/>
    </location>
</feature>
<dbReference type="Pfam" id="PF00563">
    <property type="entry name" value="EAL"/>
    <property type="match status" value="1"/>
</dbReference>
<dbReference type="PROSITE" id="PS50887">
    <property type="entry name" value="GGDEF"/>
    <property type="match status" value="1"/>
</dbReference>
<dbReference type="Proteomes" id="UP000287865">
    <property type="component" value="Unassembled WGS sequence"/>
</dbReference>
<dbReference type="CDD" id="cd01949">
    <property type="entry name" value="GGDEF"/>
    <property type="match status" value="1"/>
</dbReference>
<organism evidence="7 8">
    <name type="scientific">Aliidiomarina maris</name>
    <dbReference type="NCBI Taxonomy" id="531312"/>
    <lineage>
        <taxon>Bacteria</taxon>
        <taxon>Pseudomonadati</taxon>
        <taxon>Pseudomonadota</taxon>
        <taxon>Gammaproteobacteria</taxon>
        <taxon>Alteromonadales</taxon>
        <taxon>Idiomarinaceae</taxon>
        <taxon>Aliidiomarina</taxon>
    </lineage>
</organism>
<dbReference type="InterPro" id="IPR013655">
    <property type="entry name" value="PAS_fold_3"/>
</dbReference>
<dbReference type="PROSITE" id="PS50112">
    <property type="entry name" value="PAS"/>
    <property type="match status" value="1"/>
</dbReference>
<dbReference type="InterPro" id="IPR000160">
    <property type="entry name" value="GGDEF_dom"/>
</dbReference>
<dbReference type="PROSITE" id="PS50113">
    <property type="entry name" value="PAC"/>
    <property type="match status" value="1"/>
</dbReference>
<dbReference type="CDD" id="cd01948">
    <property type="entry name" value="EAL"/>
    <property type="match status" value="1"/>
</dbReference>
<feature type="transmembrane region" description="Helical" evidence="1">
    <location>
        <begin position="72"/>
        <end position="94"/>
    </location>
</feature>
<dbReference type="EMBL" id="PIPK01000015">
    <property type="protein sequence ID" value="RUO19742.1"/>
    <property type="molecule type" value="Genomic_DNA"/>
</dbReference>
<dbReference type="SUPFAM" id="SSF141868">
    <property type="entry name" value="EAL domain-like"/>
    <property type="match status" value="1"/>
</dbReference>
<dbReference type="PANTHER" id="PTHR44757:SF2">
    <property type="entry name" value="BIOFILM ARCHITECTURE MAINTENANCE PROTEIN MBAA"/>
    <property type="match status" value="1"/>
</dbReference>
<dbReference type="Gene3D" id="3.20.20.450">
    <property type="entry name" value="EAL domain"/>
    <property type="match status" value="1"/>
</dbReference>
<dbReference type="Pfam" id="PF00990">
    <property type="entry name" value="GGDEF"/>
    <property type="match status" value="1"/>
</dbReference>
<evidence type="ECO:0000313" key="7">
    <source>
        <dbReference type="EMBL" id="RUO19742.1"/>
    </source>
</evidence>
<feature type="domain" description="PAC" evidence="3">
    <location>
        <begin position="371"/>
        <end position="423"/>
    </location>
</feature>
<dbReference type="InterPro" id="IPR000700">
    <property type="entry name" value="PAS-assoc_C"/>
</dbReference>
<dbReference type="InterPro" id="IPR001633">
    <property type="entry name" value="EAL_dom"/>
</dbReference>
<keyword evidence="1" id="KW-1133">Transmembrane helix</keyword>
<sequence length="874" mass="96775">MPCWHVVLTVFIREYALQLLAFTPAEIDLSTAFHAHHIPSLVLLSILIAILAAFASFNHVELIRKQERRKSSMVWLALGAVAMGSGVWAMHFIGMLSYSLPVPVTYHSGITLLSVLPAIMAGFVTLQVMSMGDFTWRRVLLGGVLMGAGIGVMHYLGMAAMVLPADRLYRPGLFLASIVVAVLLATLALGVRPLLQNFLRQRLALNLASSVLMGLAIASMHYVAMHATVFMPLQNGYNAYQGHVLDSQALVTIAVAAAVFIVLISMVVVAMRYRLLGAEQEQQAAIAEAKLIEARFYSIAERVPGVVYEFTLSPQGQMSIPYISEAVKDVYGVSAAQVIADAELLMACVHPKNVNNVLEAMNQSASTLEPWQIEFRIVRHGSEQVRWVLGNATPTREADGAVTWSGVIADITEQKRHEQTVHHLAFYDALTELPNRRMTLSLLMDHMQQAERSGQFGAVLFIDLDNFKRLNDTQGHSTGDELLRQVGQRLLRLAPKSSVVGRQSSDEFVLVLGQQGASSDAAHKSTGMHAERILHALSQPYDLHGNDYACALSIGACVFQQQSFDAAELLKRADIAMHVAKRSGGNKWRIFDPAMQAQLQRRYEIEQAMPTALACDEFELYFQPKVMQPKVIQPKVMQPEGAAQVIYGAEALIRWRHPDFGMVSPADFIPLAESNGFIVPLGTWVLRTACQTLQQWQQDEHLKGLQLAVNVSPRQFYQPDFVHRVEQLLQKFPEAAQQLTIELTESLVLEDIEEAIRRMAALRQLGVRLSLDDFGTGFSSLSYLSQMAFDEVKIDQHFVRAMSSSESGRELIIIEAIVQLADKLDMDVIAEGVESDAERVALLSKGCFAFQGYYFSKPLPKQDFVSFVATHSGT</sequence>
<feature type="transmembrane region" description="Helical" evidence="1">
    <location>
        <begin position="138"/>
        <end position="156"/>
    </location>
</feature>
<dbReference type="Gene3D" id="3.30.450.20">
    <property type="entry name" value="PAS domain"/>
    <property type="match status" value="1"/>
</dbReference>
<dbReference type="SMART" id="SM00052">
    <property type="entry name" value="EAL"/>
    <property type="match status" value="1"/>
</dbReference>
<dbReference type="InterPro" id="IPR001610">
    <property type="entry name" value="PAC"/>
</dbReference>
<dbReference type="InterPro" id="IPR035965">
    <property type="entry name" value="PAS-like_dom_sf"/>
</dbReference>
<feature type="transmembrane region" description="Helical" evidence="1">
    <location>
        <begin position="203"/>
        <end position="229"/>
    </location>
</feature>
<dbReference type="Pfam" id="PF08447">
    <property type="entry name" value="PAS_3"/>
    <property type="match status" value="1"/>
</dbReference>
<dbReference type="Pfam" id="PF03707">
    <property type="entry name" value="MHYT"/>
    <property type="match status" value="2"/>
</dbReference>
<evidence type="ECO:0000259" key="5">
    <source>
        <dbReference type="PROSITE" id="PS50887"/>
    </source>
</evidence>
<dbReference type="Gene3D" id="3.30.70.270">
    <property type="match status" value="1"/>
</dbReference>
<feature type="domain" description="MHYT" evidence="6">
    <location>
        <begin position="37"/>
        <end position="231"/>
    </location>
</feature>
<dbReference type="InterPro" id="IPR029787">
    <property type="entry name" value="Nucleotide_cyclase"/>
</dbReference>
<feature type="transmembrane region" description="Helical" evidence="1">
    <location>
        <begin position="106"/>
        <end position="126"/>
    </location>
</feature>
<feature type="domain" description="PAS" evidence="2">
    <location>
        <begin position="310"/>
        <end position="368"/>
    </location>
</feature>
<dbReference type="NCBIfam" id="TIGR00254">
    <property type="entry name" value="GGDEF"/>
    <property type="match status" value="1"/>
</dbReference>
<dbReference type="InterPro" id="IPR005330">
    <property type="entry name" value="MHYT_dom"/>
</dbReference>
<feature type="domain" description="GGDEF" evidence="5">
    <location>
        <begin position="455"/>
        <end position="593"/>
    </location>
</feature>
<dbReference type="SUPFAM" id="SSF55073">
    <property type="entry name" value="Nucleotide cyclase"/>
    <property type="match status" value="1"/>
</dbReference>
<gene>
    <name evidence="7" type="ORF">CWE07_12795</name>
</gene>
<dbReference type="NCBIfam" id="TIGR00229">
    <property type="entry name" value="sensory_box"/>
    <property type="match status" value="1"/>
</dbReference>
<evidence type="ECO:0000259" key="4">
    <source>
        <dbReference type="PROSITE" id="PS50883"/>
    </source>
</evidence>
<keyword evidence="1" id="KW-0812">Transmembrane</keyword>
<comment type="caution">
    <text evidence="7">The sequence shown here is derived from an EMBL/GenBank/DDBJ whole genome shotgun (WGS) entry which is preliminary data.</text>
</comment>
<name>A0ABY0BNY4_9GAMM</name>
<proteinExistence type="predicted"/>
<reference evidence="7 8" key="1">
    <citation type="journal article" date="2018" name="Front. Microbiol.">
        <title>Genome-Based Analysis Reveals the Taxonomy and Diversity of the Family Idiomarinaceae.</title>
        <authorList>
            <person name="Liu Y."/>
            <person name="Lai Q."/>
            <person name="Shao Z."/>
        </authorList>
    </citation>
    <scope>NUCLEOTIDE SEQUENCE [LARGE SCALE GENOMIC DNA]</scope>
    <source>
        <strain evidence="7 8">CF12-14</strain>
    </source>
</reference>
<evidence type="ECO:0000259" key="3">
    <source>
        <dbReference type="PROSITE" id="PS50113"/>
    </source>
</evidence>
<accession>A0ABY0BNY4</accession>
<keyword evidence="8" id="KW-1185">Reference proteome</keyword>
<evidence type="ECO:0000313" key="8">
    <source>
        <dbReference type="Proteomes" id="UP000287865"/>
    </source>
</evidence>
<protein>
    <submittedName>
        <fullName evidence="7">Bifunctional diguanylate cyclase/phosphodiesterase</fullName>
    </submittedName>
</protein>
<dbReference type="InterPro" id="IPR052155">
    <property type="entry name" value="Biofilm_reg_signaling"/>
</dbReference>
<evidence type="ECO:0000259" key="6">
    <source>
        <dbReference type="PROSITE" id="PS50924"/>
    </source>
</evidence>
<dbReference type="SMART" id="SM00267">
    <property type="entry name" value="GGDEF"/>
    <property type="match status" value="1"/>
</dbReference>
<dbReference type="InterPro" id="IPR035919">
    <property type="entry name" value="EAL_sf"/>
</dbReference>
<dbReference type="InterPro" id="IPR043128">
    <property type="entry name" value="Rev_trsase/Diguanyl_cyclase"/>
</dbReference>
<feature type="transmembrane region" description="Helical" evidence="1">
    <location>
        <begin position="249"/>
        <end position="271"/>
    </location>
</feature>
<dbReference type="InterPro" id="IPR000014">
    <property type="entry name" value="PAS"/>
</dbReference>
<keyword evidence="1" id="KW-0472">Membrane</keyword>
<dbReference type="PROSITE" id="PS50883">
    <property type="entry name" value="EAL"/>
    <property type="match status" value="1"/>
</dbReference>